<dbReference type="OrthoDB" id="5867826at2759"/>
<evidence type="ECO:0000313" key="1">
    <source>
        <dbReference type="EMBL" id="PIO60306.1"/>
    </source>
</evidence>
<dbReference type="Proteomes" id="UP000230423">
    <property type="component" value="Unassembled WGS sequence"/>
</dbReference>
<organism evidence="1 2">
    <name type="scientific">Teladorsagia circumcincta</name>
    <name type="common">Brown stomach worm</name>
    <name type="synonym">Ostertagia circumcincta</name>
    <dbReference type="NCBI Taxonomy" id="45464"/>
    <lineage>
        <taxon>Eukaryota</taxon>
        <taxon>Metazoa</taxon>
        <taxon>Ecdysozoa</taxon>
        <taxon>Nematoda</taxon>
        <taxon>Chromadorea</taxon>
        <taxon>Rhabditida</taxon>
        <taxon>Rhabditina</taxon>
        <taxon>Rhabditomorpha</taxon>
        <taxon>Strongyloidea</taxon>
        <taxon>Trichostrongylidae</taxon>
        <taxon>Teladorsagia</taxon>
    </lineage>
</organism>
<feature type="non-terminal residue" evidence="1">
    <location>
        <position position="1"/>
    </location>
</feature>
<dbReference type="AlphaFoldDB" id="A0A2G9TQM6"/>
<name>A0A2G9TQM6_TELCI</name>
<feature type="non-terminal residue" evidence="1">
    <location>
        <position position="189"/>
    </location>
</feature>
<proteinExistence type="predicted"/>
<protein>
    <submittedName>
        <fullName evidence="1">Uncharacterized protein</fullName>
    </submittedName>
</protein>
<evidence type="ECO:0000313" key="2">
    <source>
        <dbReference type="Proteomes" id="UP000230423"/>
    </source>
</evidence>
<keyword evidence="2" id="KW-1185">Reference proteome</keyword>
<gene>
    <name evidence="1" type="ORF">TELCIR_18200</name>
</gene>
<sequence length="189" mass="20412">AISGGAACSFKADDATGLLNQVPSVQQLIYYADGNGGIYCGMSYSTTTASTETTTELPTTAPESTTTTFEPMTTTSLPDALRFDILFLIGVSKESKTRLDDVWVWDYDGNSALQMNRFVASVMSAYEVSQRNARVALIAVGSGEVDCDVRLYRFDDDPLRIVEEILNNGTYGIITVGYGPLVSNQTALQ</sequence>
<accession>A0A2G9TQM6</accession>
<dbReference type="EMBL" id="KZ355736">
    <property type="protein sequence ID" value="PIO60306.1"/>
    <property type="molecule type" value="Genomic_DNA"/>
</dbReference>
<reference evidence="1 2" key="1">
    <citation type="submission" date="2015-09" db="EMBL/GenBank/DDBJ databases">
        <title>Draft genome of the parasitic nematode Teladorsagia circumcincta isolate WARC Sus (inbred).</title>
        <authorList>
            <person name="Mitreva M."/>
        </authorList>
    </citation>
    <scope>NUCLEOTIDE SEQUENCE [LARGE SCALE GENOMIC DNA]</scope>
    <source>
        <strain evidence="1 2">S</strain>
    </source>
</reference>